<sequence length="43" mass="4659">MAPMARGQDAIASRQSLRHGIEDAASKEVVILKSDKSGEWECS</sequence>
<name>A0ABU0MHA2_9PROT</name>
<organism evidence="1 2">
    <name type="scientific">Azospirillum picis</name>
    <dbReference type="NCBI Taxonomy" id="488438"/>
    <lineage>
        <taxon>Bacteria</taxon>
        <taxon>Pseudomonadati</taxon>
        <taxon>Pseudomonadota</taxon>
        <taxon>Alphaproteobacteria</taxon>
        <taxon>Rhodospirillales</taxon>
        <taxon>Azospirillaceae</taxon>
        <taxon>Azospirillum</taxon>
    </lineage>
</organism>
<dbReference type="Proteomes" id="UP001244552">
    <property type="component" value="Unassembled WGS sequence"/>
</dbReference>
<comment type="caution">
    <text evidence="1">The sequence shown here is derived from an EMBL/GenBank/DDBJ whole genome shotgun (WGS) entry which is preliminary data.</text>
</comment>
<dbReference type="EMBL" id="JAUSVU010000004">
    <property type="protein sequence ID" value="MDQ0532807.1"/>
    <property type="molecule type" value="Genomic_DNA"/>
</dbReference>
<dbReference type="RefSeq" id="WP_281414961.1">
    <property type="nucleotide sequence ID" value="NZ_JAGINO010000004.1"/>
</dbReference>
<evidence type="ECO:0000313" key="2">
    <source>
        <dbReference type="Proteomes" id="UP001244552"/>
    </source>
</evidence>
<keyword evidence="2" id="KW-1185">Reference proteome</keyword>
<accession>A0ABU0MHA2</accession>
<protein>
    <submittedName>
        <fullName evidence="1">Uncharacterized protein</fullName>
    </submittedName>
</protein>
<proteinExistence type="predicted"/>
<evidence type="ECO:0000313" key="1">
    <source>
        <dbReference type="EMBL" id="MDQ0532807.1"/>
    </source>
</evidence>
<reference evidence="1 2" key="1">
    <citation type="submission" date="2023-07" db="EMBL/GenBank/DDBJ databases">
        <title>Genomic Encyclopedia of Type Strains, Phase IV (KMG-IV): sequencing the most valuable type-strain genomes for metagenomic binning, comparative biology and taxonomic classification.</title>
        <authorList>
            <person name="Goeker M."/>
        </authorList>
    </citation>
    <scope>NUCLEOTIDE SEQUENCE [LARGE SCALE GENOMIC DNA]</scope>
    <source>
        <strain evidence="1 2">DSM 19922</strain>
    </source>
</reference>
<gene>
    <name evidence="1" type="ORF">QO018_001654</name>
</gene>